<proteinExistence type="predicted"/>
<dbReference type="EMBL" id="BAAAZI010000004">
    <property type="protein sequence ID" value="GAA4134271.1"/>
    <property type="molecule type" value="Genomic_DNA"/>
</dbReference>
<reference evidence="2" key="1">
    <citation type="journal article" date="2019" name="Int. J. Syst. Evol. Microbiol.">
        <title>The Global Catalogue of Microorganisms (GCM) 10K type strain sequencing project: providing services to taxonomists for standard genome sequencing and annotation.</title>
        <authorList>
            <consortium name="The Broad Institute Genomics Platform"/>
            <consortium name="The Broad Institute Genome Sequencing Center for Infectious Disease"/>
            <person name="Wu L."/>
            <person name="Ma J."/>
        </authorList>
    </citation>
    <scope>NUCLEOTIDE SEQUENCE [LARGE SCALE GENOMIC DNA]</scope>
    <source>
        <strain evidence="2">JCM 16704</strain>
    </source>
</reference>
<comment type="caution">
    <text evidence="1">The sequence shown here is derived from an EMBL/GenBank/DDBJ whole genome shotgun (WGS) entry which is preliminary data.</text>
</comment>
<protein>
    <submittedName>
        <fullName evidence="1">Uncharacterized protein</fullName>
    </submittedName>
</protein>
<name>A0ABP7YF01_9SPHI</name>
<dbReference type="Proteomes" id="UP001500101">
    <property type="component" value="Unassembled WGS sequence"/>
</dbReference>
<evidence type="ECO:0000313" key="2">
    <source>
        <dbReference type="Proteomes" id="UP001500101"/>
    </source>
</evidence>
<organism evidence="1 2">
    <name type="scientific">Sphingobacterium kyonggiense</name>
    <dbReference type="NCBI Taxonomy" id="714075"/>
    <lineage>
        <taxon>Bacteria</taxon>
        <taxon>Pseudomonadati</taxon>
        <taxon>Bacteroidota</taxon>
        <taxon>Sphingobacteriia</taxon>
        <taxon>Sphingobacteriales</taxon>
        <taxon>Sphingobacteriaceae</taxon>
        <taxon>Sphingobacterium</taxon>
    </lineage>
</organism>
<keyword evidence="2" id="KW-1185">Reference proteome</keyword>
<evidence type="ECO:0000313" key="1">
    <source>
        <dbReference type="EMBL" id="GAA4134271.1"/>
    </source>
</evidence>
<sequence>MYLLKAQHRASILKNNFNQKASLILHSVTKDYRIKKIVKNNQTKDLPTSKLKGLLFNLENSIITI</sequence>
<accession>A0ABP7YF01</accession>
<gene>
    <name evidence="1" type="ORF">GCM10022216_07090</name>
</gene>